<feature type="domain" description="Uroporphyrinogen decarboxylase (URO-D)" evidence="1">
    <location>
        <begin position="9"/>
        <end position="341"/>
    </location>
</feature>
<dbReference type="SUPFAM" id="SSF51726">
    <property type="entry name" value="UROD/MetE-like"/>
    <property type="match status" value="1"/>
</dbReference>
<sequence>MTEAQWETLLAVIHGECLSPMPVGFIIDSPWLPNWAGHSILDYFTDNRKWYDAHLQAFSAFPDAIFLPGFWAEYGMCTEPSAFGAKSVWEENEFPFAQKLIASVAEINRIEPPNPEKDGLLPFVIKRLKHLQPEIERAGHRIKFAVARGPLNIASFLMGATEFLTAIKTDPDKIHQLLTIITDFLQQWIALQRACFPSIDGLLLLDDLVGFLSKASFQEFGLPYLKKIYDLDVAVKFFHNDAPCKASAPFYPEIGINLFNFGIQHTLADVKTWTGNAVTLLGNIPPRDVLANGTPDDVKKAVTSLIQSLPDRSRVIVSCGGGMPPGVSSANLQAFIETVRAH</sequence>
<name>A0A081BMM7_9BACT</name>
<evidence type="ECO:0000313" key="2">
    <source>
        <dbReference type="EMBL" id="GAK51643.1"/>
    </source>
</evidence>
<accession>A0A081BMM7</accession>
<dbReference type="PANTHER" id="PTHR47099:SF1">
    <property type="entry name" value="METHYLCOBAMIDE:COM METHYLTRANSFERASE MTBA"/>
    <property type="match status" value="1"/>
</dbReference>
<protein>
    <submittedName>
        <fullName evidence="2">Uroporphyrinogen decarboxylase, URO-D</fullName>
    </submittedName>
</protein>
<dbReference type="AlphaFoldDB" id="A0A081BMM7"/>
<reference evidence="2" key="1">
    <citation type="journal article" date="2015" name="PeerJ">
        <title>First genomic representation of candidate bacterial phylum KSB3 points to enhanced environmental sensing as a trigger of wastewater bulking.</title>
        <authorList>
            <person name="Sekiguchi Y."/>
            <person name="Ohashi A."/>
            <person name="Parks D.H."/>
            <person name="Yamauchi T."/>
            <person name="Tyson G.W."/>
            <person name="Hugenholtz P."/>
        </authorList>
    </citation>
    <scope>NUCLEOTIDE SEQUENCE [LARGE SCALE GENOMIC DNA]</scope>
</reference>
<dbReference type="InterPro" id="IPR052024">
    <property type="entry name" value="Methanogen_methyltrans"/>
</dbReference>
<proteinExistence type="predicted"/>
<dbReference type="InterPro" id="IPR038071">
    <property type="entry name" value="UROD/MetE-like_sf"/>
</dbReference>
<dbReference type="HOGENOM" id="CLU_040933_2_0_0"/>
<dbReference type="GO" id="GO:0006779">
    <property type="term" value="P:porphyrin-containing compound biosynthetic process"/>
    <property type="evidence" value="ECO:0007669"/>
    <property type="project" value="InterPro"/>
</dbReference>
<dbReference type="STRING" id="1499966.U14_02888"/>
<dbReference type="Pfam" id="PF01208">
    <property type="entry name" value="URO-D"/>
    <property type="match status" value="1"/>
</dbReference>
<gene>
    <name evidence="2" type="ORF">U14_02888</name>
</gene>
<organism evidence="2">
    <name type="scientific">Candidatus Moduliflexus flocculans</name>
    <dbReference type="NCBI Taxonomy" id="1499966"/>
    <lineage>
        <taxon>Bacteria</taxon>
        <taxon>Candidatus Moduliflexota</taxon>
        <taxon>Candidatus Moduliflexia</taxon>
        <taxon>Candidatus Moduliflexales</taxon>
        <taxon>Candidatus Moduliflexaceae</taxon>
    </lineage>
</organism>
<dbReference type="PANTHER" id="PTHR47099">
    <property type="entry name" value="METHYLCOBAMIDE:COM METHYLTRANSFERASE MTBA"/>
    <property type="match status" value="1"/>
</dbReference>
<dbReference type="InterPro" id="IPR000257">
    <property type="entry name" value="Uroporphyrinogen_deCOase"/>
</dbReference>
<dbReference type="EMBL" id="DF820457">
    <property type="protein sequence ID" value="GAK51643.1"/>
    <property type="molecule type" value="Genomic_DNA"/>
</dbReference>
<dbReference type="Proteomes" id="UP000030700">
    <property type="component" value="Unassembled WGS sequence"/>
</dbReference>
<evidence type="ECO:0000259" key="1">
    <source>
        <dbReference type="Pfam" id="PF01208"/>
    </source>
</evidence>
<dbReference type="GO" id="GO:0004853">
    <property type="term" value="F:uroporphyrinogen decarboxylase activity"/>
    <property type="evidence" value="ECO:0007669"/>
    <property type="project" value="InterPro"/>
</dbReference>
<keyword evidence="3" id="KW-1185">Reference proteome</keyword>
<dbReference type="Gene3D" id="3.20.20.210">
    <property type="match status" value="1"/>
</dbReference>
<evidence type="ECO:0000313" key="3">
    <source>
        <dbReference type="Proteomes" id="UP000030700"/>
    </source>
</evidence>